<evidence type="ECO:0000256" key="1">
    <source>
        <dbReference type="SAM" id="MobiDB-lite"/>
    </source>
</evidence>
<name>A0ABP1DYU7_9APHY</name>
<evidence type="ECO:0000313" key="2">
    <source>
        <dbReference type="EMBL" id="CAL1712930.1"/>
    </source>
</evidence>
<organism evidence="2 3">
    <name type="scientific">Somion occarium</name>
    <dbReference type="NCBI Taxonomy" id="3059160"/>
    <lineage>
        <taxon>Eukaryota</taxon>
        <taxon>Fungi</taxon>
        <taxon>Dikarya</taxon>
        <taxon>Basidiomycota</taxon>
        <taxon>Agaricomycotina</taxon>
        <taxon>Agaricomycetes</taxon>
        <taxon>Polyporales</taxon>
        <taxon>Cerrenaceae</taxon>
        <taxon>Somion</taxon>
    </lineage>
</organism>
<reference evidence="3" key="1">
    <citation type="submission" date="2024-04" db="EMBL/GenBank/DDBJ databases">
        <authorList>
            <person name="Shaw F."/>
            <person name="Minotto A."/>
        </authorList>
    </citation>
    <scope>NUCLEOTIDE SEQUENCE [LARGE SCALE GENOMIC DNA]</scope>
</reference>
<dbReference type="EMBL" id="OZ037950">
    <property type="protein sequence ID" value="CAL1712930.1"/>
    <property type="molecule type" value="Genomic_DNA"/>
</dbReference>
<feature type="compositionally biased region" description="Basic and acidic residues" evidence="1">
    <location>
        <begin position="41"/>
        <end position="62"/>
    </location>
</feature>
<sequence length="185" mass="20259">MLTGQHINLADPEYAPSLVRPPSPSSSIGTDYGPDETTPEESAKPEEEEANKDILLKRPKTQIEEREMHRTVMENLRNAVRKLQEDELYEQIMLRGTQVTNVQQPSSNNIDVIMQSIMGPPTTSTSPVLFPPPTSPFPQSPSFAASPAHSHASFFGTGNAGSDVGSPTSSTTKRTTRARKAKSRR</sequence>
<protein>
    <recommendedName>
        <fullName evidence="4">Period</fullName>
    </recommendedName>
</protein>
<gene>
    <name evidence="2" type="ORF">GFSPODELE1_LOCUS9071</name>
</gene>
<keyword evidence="3" id="KW-1185">Reference proteome</keyword>
<evidence type="ECO:0008006" key="4">
    <source>
        <dbReference type="Google" id="ProtNLM"/>
    </source>
</evidence>
<evidence type="ECO:0000313" key="3">
    <source>
        <dbReference type="Proteomes" id="UP001497453"/>
    </source>
</evidence>
<feature type="compositionally biased region" description="Basic residues" evidence="1">
    <location>
        <begin position="174"/>
        <end position="185"/>
    </location>
</feature>
<feature type="region of interest" description="Disordered" evidence="1">
    <location>
        <begin position="1"/>
        <end position="62"/>
    </location>
</feature>
<proteinExistence type="predicted"/>
<accession>A0ABP1DYU7</accession>
<dbReference type="Proteomes" id="UP001497453">
    <property type="component" value="Chromosome 7"/>
</dbReference>
<feature type="region of interest" description="Disordered" evidence="1">
    <location>
        <begin position="134"/>
        <end position="185"/>
    </location>
</feature>
<feature type="compositionally biased region" description="Low complexity" evidence="1">
    <location>
        <begin position="140"/>
        <end position="154"/>
    </location>
</feature>